<keyword evidence="4" id="KW-1185">Reference proteome</keyword>
<evidence type="ECO:0000256" key="1">
    <source>
        <dbReference type="SAM" id="MobiDB-lite"/>
    </source>
</evidence>
<organism evidence="3 4">
    <name type="scientific">Hibiscus sabdariffa</name>
    <name type="common">roselle</name>
    <dbReference type="NCBI Taxonomy" id="183260"/>
    <lineage>
        <taxon>Eukaryota</taxon>
        <taxon>Viridiplantae</taxon>
        <taxon>Streptophyta</taxon>
        <taxon>Embryophyta</taxon>
        <taxon>Tracheophyta</taxon>
        <taxon>Spermatophyta</taxon>
        <taxon>Magnoliopsida</taxon>
        <taxon>eudicotyledons</taxon>
        <taxon>Gunneridae</taxon>
        <taxon>Pentapetalae</taxon>
        <taxon>rosids</taxon>
        <taxon>malvids</taxon>
        <taxon>Malvales</taxon>
        <taxon>Malvaceae</taxon>
        <taxon>Malvoideae</taxon>
        <taxon>Hibiscus</taxon>
    </lineage>
</organism>
<protein>
    <recommendedName>
        <fullName evidence="5">DUF4220 domain-containing protein</fullName>
    </recommendedName>
</protein>
<dbReference type="Proteomes" id="UP001472677">
    <property type="component" value="Unassembled WGS sequence"/>
</dbReference>
<gene>
    <name evidence="3" type="ORF">V6N12_034915</name>
</gene>
<proteinExistence type="predicted"/>
<keyword evidence="2" id="KW-0472">Membrane</keyword>
<dbReference type="PANTHER" id="PTHR31325">
    <property type="entry name" value="OS01G0798800 PROTEIN-RELATED"/>
    <property type="match status" value="1"/>
</dbReference>
<keyword evidence="2" id="KW-0812">Transmembrane</keyword>
<dbReference type="EMBL" id="JBBPBM010000097">
    <property type="protein sequence ID" value="KAK8508813.1"/>
    <property type="molecule type" value="Genomic_DNA"/>
</dbReference>
<feature type="region of interest" description="Disordered" evidence="1">
    <location>
        <begin position="139"/>
        <end position="158"/>
    </location>
</feature>
<evidence type="ECO:0000256" key="2">
    <source>
        <dbReference type="SAM" id="Phobius"/>
    </source>
</evidence>
<evidence type="ECO:0000313" key="3">
    <source>
        <dbReference type="EMBL" id="KAK8508813.1"/>
    </source>
</evidence>
<evidence type="ECO:0000313" key="4">
    <source>
        <dbReference type="Proteomes" id="UP001472677"/>
    </source>
</evidence>
<sequence length="158" mass="18633">MRKRRGAMELVTPKLMKMWKDWKVRSMVLTSLLVQIILIVLGGRRKYIRRAKLRTIVWCSYLLADSVATIALGILTNNLGDIYNKRDYPYLAQAIFNHPEKFRDTKAENKRFFKERLTLSRIKEENRIRCNKTLLQASDSEFEEQEEENKTNTSTGMD</sequence>
<keyword evidence="2" id="KW-1133">Transmembrane helix</keyword>
<comment type="caution">
    <text evidence="3">The sequence shown here is derived from an EMBL/GenBank/DDBJ whole genome shotgun (WGS) entry which is preliminary data.</text>
</comment>
<evidence type="ECO:0008006" key="5">
    <source>
        <dbReference type="Google" id="ProtNLM"/>
    </source>
</evidence>
<reference evidence="3 4" key="1">
    <citation type="journal article" date="2024" name="G3 (Bethesda)">
        <title>Genome assembly of Hibiscus sabdariffa L. provides insights into metabolisms of medicinal natural products.</title>
        <authorList>
            <person name="Kim T."/>
        </authorList>
    </citation>
    <scope>NUCLEOTIDE SEQUENCE [LARGE SCALE GENOMIC DNA]</scope>
    <source>
        <strain evidence="3">TK-2024</strain>
        <tissue evidence="3">Old leaves</tissue>
    </source>
</reference>
<name>A0ABR2BNU4_9ROSI</name>
<feature type="transmembrane region" description="Helical" evidence="2">
    <location>
        <begin position="55"/>
        <end position="76"/>
    </location>
</feature>
<accession>A0ABR2BNU4</accession>